<sequence>MEQYSSNPYDGRATASYDRSTEGVRSARHNLYSTMSAGT</sequence>
<accession>A0A1R3HII1</accession>
<proteinExistence type="predicted"/>
<protein>
    <submittedName>
        <fullName evidence="2">Uncharacterized protein</fullName>
    </submittedName>
</protein>
<evidence type="ECO:0000313" key="3">
    <source>
        <dbReference type="Proteomes" id="UP000187203"/>
    </source>
</evidence>
<organism evidence="2 3">
    <name type="scientific">Corchorus olitorius</name>
    <dbReference type="NCBI Taxonomy" id="93759"/>
    <lineage>
        <taxon>Eukaryota</taxon>
        <taxon>Viridiplantae</taxon>
        <taxon>Streptophyta</taxon>
        <taxon>Embryophyta</taxon>
        <taxon>Tracheophyta</taxon>
        <taxon>Spermatophyta</taxon>
        <taxon>Magnoliopsida</taxon>
        <taxon>eudicotyledons</taxon>
        <taxon>Gunneridae</taxon>
        <taxon>Pentapetalae</taxon>
        <taxon>rosids</taxon>
        <taxon>malvids</taxon>
        <taxon>Malvales</taxon>
        <taxon>Malvaceae</taxon>
        <taxon>Grewioideae</taxon>
        <taxon>Apeibeae</taxon>
        <taxon>Corchorus</taxon>
    </lineage>
</organism>
<dbReference type="EMBL" id="AWUE01020032">
    <property type="protein sequence ID" value="OMO70166.1"/>
    <property type="molecule type" value="Genomic_DNA"/>
</dbReference>
<dbReference type="Proteomes" id="UP000187203">
    <property type="component" value="Unassembled WGS sequence"/>
</dbReference>
<name>A0A1R3HII1_9ROSI</name>
<evidence type="ECO:0000313" key="2">
    <source>
        <dbReference type="EMBL" id="OMO70166.1"/>
    </source>
</evidence>
<dbReference type="AlphaFoldDB" id="A0A1R3HII1"/>
<gene>
    <name evidence="2" type="ORF">COLO4_28730</name>
</gene>
<comment type="caution">
    <text evidence="2">The sequence shown here is derived from an EMBL/GenBank/DDBJ whole genome shotgun (WGS) entry which is preliminary data.</text>
</comment>
<reference evidence="3" key="1">
    <citation type="submission" date="2013-09" db="EMBL/GenBank/DDBJ databases">
        <title>Corchorus olitorius genome sequencing.</title>
        <authorList>
            <person name="Alam M."/>
            <person name="Haque M.S."/>
            <person name="Islam M.S."/>
            <person name="Emdad E.M."/>
            <person name="Islam M.M."/>
            <person name="Ahmed B."/>
            <person name="Halim A."/>
            <person name="Hossen Q.M.M."/>
            <person name="Hossain M.Z."/>
            <person name="Ahmed R."/>
            <person name="Khan M.M."/>
            <person name="Islam R."/>
            <person name="Rashid M.M."/>
            <person name="Khan S.A."/>
            <person name="Rahman M.S."/>
            <person name="Alam M."/>
            <person name="Yahiya A.S."/>
            <person name="Khan M.S."/>
            <person name="Azam M.S."/>
            <person name="Haque T."/>
            <person name="Lashkar M.Z.H."/>
            <person name="Akhand A.I."/>
            <person name="Morshed G."/>
            <person name="Roy S."/>
            <person name="Uddin K.S."/>
            <person name="Rabeya T."/>
            <person name="Hossain A.S."/>
            <person name="Chowdhury A."/>
            <person name="Snigdha A.R."/>
            <person name="Mortoza M.S."/>
            <person name="Matin S.A."/>
            <person name="Hoque S.M.E."/>
            <person name="Islam M.K."/>
            <person name="Roy D.K."/>
            <person name="Haider R."/>
            <person name="Moosa M.M."/>
            <person name="Elias S.M."/>
            <person name="Hasan A.M."/>
            <person name="Jahan S."/>
            <person name="Shafiuddin M."/>
            <person name="Mahmood N."/>
            <person name="Shommy N.S."/>
        </authorList>
    </citation>
    <scope>NUCLEOTIDE SEQUENCE [LARGE SCALE GENOMIC DNA]</scope>
    <source>
        <strain evidence="3">cv. O-4</strain>
    </source>
</reference>
<evidence type="ECO:0000256" key="1">
    <source>
        <dbReference type="SAM" id="MobiDB-lite"/>
    </source>
</evidence>
<keyword evidence="3" id="KW-1185">Reference proteome</keyword>
<feature type="region of interest" description="Disordered" evidence="1">
    <location>
        <begin position="1"/>
        <end position="39"/>
    </location>
</feature>